<dbReference type="Proteomes" id="UP000326554">
    <property type="component" value="Unassembled WGS sequence"/>
</dbReference>
<sequence>MRATRLLRALIWLGLGCFLVGMVVPVASAWTSPDCRSIAPEVPYDLAVVLAAGGTRDPLPSGESRERIEAAIALYDAGHLRAIHMTGDGVAGPAHAVADQMGRLAIEEGLPQEILTVEPASRSTLENALFSADRVEEADRVILVTTGYHLWRGAMSLAWAGTPPDALCHPNRMGVATSVTAAAEVAALESIKLWANLARAGLWSLMQGVGLTPPENMLR</sequence>
<dbReference type="RefSeq" id="WP_150444750.1">
    <property type="nucleotide sequence ID" value="NZ_VYQE01000002.1"/>
</dbReference>
<dbReference type="InterPro" id="IPR051599">
    <property type="entry name" value="Cell_Envelope_Assoc"/>
</dbReference>
<dbReference type="CDD" id="cd06259">
    <property type="entry name" value="YdcF-like"/>
    <property type="match status" value="1"/>
</dbReference>
<dbReference type="GO" id="GO:0043164">
    <property type="term" value="P:Gram-negative-bacterium-type cell wall biogenesis"/>
    <property type="evidence" value="ECO:0007669"/>
    <property type="project" value="TreeGrafter"/>
</dbReference>
<evidence type="ECO:0000259" key="1">
    <source>
        <dbReference type="Pfam" id="PF02698"/>
    </source>
</evidence>
<proteinExistence type="predicted"/>
<name>A0A5J5GME6_9RHOB</name>
<protein>
    <submittedName>
        <fullName evidence="2">YdcF family protein</fullName>
    </submittedName>
</protein>
<dbReference type="GO" id="GO:0000270">
    <property type="term" value="P:peptidoglycan metabolic process"/>
    <property type="evidence" value="ECO:0007669"/>
    <property type="project" value="TreeGrafter"/>
</dbReference>
<dbReference type="GO" id="GO:0005886">
    <property type="term" value="C:plasma membrane"/>
    <property type="evidence" value="ECO:0007669"/>
    <property type="project" value="TreeGrafter"/>
</dbReference>
<comment type="caution">
    <text evidence="2">The sequence shown here is derived from an EMBL/GenBank/DDBJ whole genome shotgun (WGS) entry which is preliminary data.</text>
</comment>
<dbReference type="PANTHER" id="PTHR30336:SF4">
    <property type="entry name" value="ENVELOPE BIOGENESIS FACTOR ELYC"/>
    <property type="match status" value="1"/>
</dbReference>
<dbReference type="Pfam" id="PF02698">
    <property type="entry name" value="DUF218"/>
    <property type="match status" value="1"/>
</dbReference>
<dbReference type="InterPro" id="IPR014729">
    <property type="entry name" value="Rossmann-like_a/b/a_fold"/>
</dbReference>
<reference evidence="2 3" key="1">
    <citation type="submission" date="2019-09" db="EMBL/GenBank/DDBJ databases">
        <authorList>
            <person name="Park J.-S."/>
            <person name="Choi H.-J."/>
        </authorList>
    </citation>
    <scope>NUCLEOTIDE SEQUENCE [LARGE SCALE GENOMIC DNA]</scope>
    <source>
        <strain evidence="2 3">176SS1-4</strain>
    </source>
</reference>
<dbReference type="Gene3D" id="3.40.50.620">
    <property type="entry name" value="HUPs"/>
    <property type="match status" value="1"/>
</dbReference>
<feature type="domain" description="DUF218" evidence="1">
    <location>
        <begin position="45"/>
        <end position="164"/>
    </location>
</feature>
<evidence type="ECO:0000313" key="3">
    <source>
        <dbReference type="Proteomes" id="UP000326554"/>
    </source>
</evidence>
<dbReference type="InterPro" id="IPR003848">
    <property type="entry name" value="DUF218"/>
</dbReference>
<dbReference type="PANTHER" id="PTHR30336">
    <property type="entry name" value="INNER MEMBRANE PROTEIN, PROBABLE PERMEASE"/>
    <property type="match status" value="1"/>
</dbReference>
<organism evidence="2 3">
    <name type="scientific">Histidinibacterium aquaticum</name>
    <dbReference type="NCBI Taxonomy" id="2613962"/>
    <lineage>
        <taxon>Bacteria</taxon>
        <taxon>Pseudomonadati</taxon>
        <taxon>Pseudomonadota</taxon>
        <taxon>Alphaproteobacteria</taxon>
        <taxon>Rhodobacterales</taxon>
        <taxon>Paracoccaceae</taxon>
        <taxon>Histidinibacterium</taxon>
    </lineage>
</organism>
<evidence type="ECO:0000313" key="2">
    <source>
        <dbReference type="EMBL" id="KAA9009217.1"/>
    </source>
</evidence>
<keyword evidence="3" id="KW-1185">Reference proteome</keyword>
<dbReference type="AlphaFoldDB" id="A0A5J5GME6"/>
<accession>A0A5J5GME6</accession>
<dbReference type="EMBL" id="VYQE01000002">
    <property type="protein sequence ID" value="KAA9009217.1"/>
    <property type="molecule type" value="Genomic_DNA"/>
</dbReference>
<gene>
    <name evidence="2" type="ORF">F3S47_08160</name>
</gene>